<dbReference type="PANTHER" id="PTHR46162:SF65">
    <property type="entry name" value="F9D12.8 PROTEIN-RELATED"/>
    <property type="match status" value="1"/>
</dbReference>
<reference evidence="3" key="2">
    <citation type="submission" date="1998-07" db="EMBL/GenBank/DDBJ databases">
        <title>The sequence of A. thaliana F9D12.</title>
        <authorList>
            <person name="Murray J."/>
            <person name="Langston Y."/>
            <person name="Ahrens C."/>
        </authorList>
    </citation>
    <scope>NUCLEOTIDE SEQUENCE</scope>
</reference>
<dbReference type="PhylomeDB" id="O81496"/>
<reference evidence="3" key="3">
    <citation type="submission" date="1999-11" db="EMBL/GenBank/DDBJ databases">
        <authorList>
            <person name="Waterston R."/>
        </authorList>
    </citation>
    <scope>NUCLEOTIDE SEQUENCE</scope>
</reference>
<evidence type="ECO:0000313" key="3">
    <source>
        <dbReference type="EMBL" id="AAC26237.1"/>
    </source>
</evidence>
<dbReference type="CDD" id="cd00121">
    <property type="entry name" value="MATH"/>
    <property type="match status" value="1"/>
</dbReference>
<sequence>MDTQKWSIGFISLAFLFITSSSAELLIKQATEGRGIEYNSSHSSRMVRVTRVWRDDRPSDKILSITSFSIIRTRPEPYESSVFEALIMMQINKSGDWFLGWEVNVDLKLFVYNGKLNKYLIVTDGTVKRYNNATKELGYGQLIPQSTFYDGNDGYREQDTGTFGAEIYIVKPAQQKEKVTFISNPPDNVFTWKILHFSTLEDKVYQSNEFLVGDRYWKLGLNPKGGLVPIFLYAQGFKANAVVTTTYAATNLRLKNQRSSNHVTTYTAYWYLIPSGLGLGVNTIPLSDVKDASKGYVVNDSIIIEVEMLTVSVTNIVSA</sequence>
<dbReference type="Gene3D" id="2.60.210.10">
    <property type="entry name" value="Apoptosis, Tumor Necrosis Factor Receptor Associated Protein 2, Chain A"/>
    <property type="match status" value="2"/>
</dbReference>
<evidence type="ECO:0000256" key="1">
    <source>
        <dbReference type="SAM" id="SignalP"/>
    </source>
</evidence>
<feature type="domain" description="MATH" evidence="2">
    <location>
        <begin position="187"/>
        <end position="308"/>
    </location>
</feature>
<dbReference type="FunFam" id="2.60.210.10:FF:000013">
    <property type="entry name" value="TRAF-like family protein"/>
    <property type="match status" value="1"/>
</dbReference>
<feature type="chain" id="PRO_5004160082" evidence="1">
    <location>
        <begin position="24"/>
        <end position="319"/>
    </location>
</feature>
<name>O81496_ARATH</name>
<dbReference type="PROSITE" id="PS50144">
    <property type="entry name" value="MATH"/>
    <property type="match status" value="2"/>
</dbReference>
<dbReference type="InterPro" id="IPR002083">
    <property type="entry name" value="MATH/TRAF_dom"/>
</dbReference>
<dbReference type="SMART" id="SM00061">
    <property type="entry name" value="MATH"/>
    <property type="match status" value="1"/>
</dbReference>
<evidence type="ECO:0000259" key="2">
    <source>
        <dbReference type="PROSITE" id="PS50144"/>
    </source>
</evidence>
<dbReference type="ExpressionAtlas" id="O81496">
    <property type="expression patterns" value="baseline and differential"/>
</dbReference>
<dbReference type="EMBL" id="AF077407">
    <property type="protein sequence ID" value="AAC26237.1"/>
    <property type="molecule type" value="Genomic_DNA"/>
</dbReference>
<reference key="4">
    <citation type="journal article" date="2000" name="Nature">
        <title>Sequence and analysis of chromosome 5 of the plant Arabidopsis thaliana.</title>
        <authorList>
            <consortium name="Kazusa DNA Research Institute"/>
            <consortium name="Cold Spring Harbor and Washington University in St Louis Sequencing Consortium"/>
            <consortium name="European Union Arabidopsis Genome Sequencing Consortium"/>
            <person name="Tabata S."/>
            <person name="Kaneko T."/>
            <person name="Nakamura Y."/>
            <person name="Kotani H."/>
            <person name="Kato T."/>
            <person name="Asamizu E."/>
            <person name="Miyajima N."/>
            <person name="Sasamoto S."/>
            <person name="Kimura T."/>
            <person name="Hosouchi T."/>
            <person name="Kawashima K."/>
            <person name="Kohara M."/>
            <person name="Matsumoto M."/>
            <person name="Matsuno A."/>
            <person name="Muraki A."/>
            <person name="Nakayama S."/>
            <person name="Nakazaki N."/>
            <person name="Naruo K."/>
            <person name="Okumura S."/>
            <person name="Shinpo S."/>
            <person name="Takeuchi C."/>
            <person name="Wada T."/>
            <person name="Watanabe A."/>
            <person name="Yamada M."/>
            <person name="Yasuda M."/>
            <person name="Sato S."/>
            <person name="de la Bastide M."/>
            <person name="Huang E."/>
            <person name="Spiegel L."/>
            <person name="Gnoj L."/>
            <person name="O'Shaughnessy A."/>
            <person name="Preston R."/>
            <person name="Habermann K."/>
            <person name="Murray J."/>
            <person name="Johnson D."/>
            <person name="Rohlfing T."/>
            <person name="Nelson J."/>
            <person name="Stoneking T."/>
            <person name="Pepin K."/>
            <person name="Spieth J."/>
            <person name="Sekhon M."/>
            <person name="Armstrong J."/>
            <person name="Becker M."/>
            <person name="Belter E."/>
            <person name="Cordum H."/>
            <person name="Cordes M."/>
            <person name="Courtney L."/>
            <person name="Courtney W."/>
            <person name="Dante M."/>
            <person name="Du H."/>
            <person name="Edwards J."/>
            <person name="Fryman J."/>
            <person name="Haakensen B."/>
            <person name="Lamar E."/>
            <person name="Latreille P."/>
            <person name="Leonard S."/>
            <person name="Meyer R."/>
            <person name="Mulvaney E."/>
            <person name="Ozersky P."/>
            <person name="Riley A."/>
            <person name="Strowmatt C."/>
            <person name="Wagner-McPherson C."/>
            <person name="Wollam A."/>
            <person name="Yoakum M."/>
            <person name="Bell M."/>
            <person name="Dedhia N."/>
            <person name="Parnell L."/>
            <person name="Shah R."/>
            <person name="Rodriguez M."/>
            <person name="See L.H."/>
            <person name="Vil D."/>
            <person name="Baker J."/>
            <person name="Kirchoff K."/>
            <person name="Toth K."/>
            <person name="King L."/>
            <person name="Bahret A."/>
            <person name="Miller B."/>
            <person name="Marra M."/>
            <person name="Martienssen R."/>
            <person name="McCombie W.R."/>
            <person name="Wilson R.K."/>
            <person name="Murphy G."/>
            <person name="Bancroft I."/>
            <person name="Volckaert G."/>
            <person name="Wambutt R."/>
            <person name="Dusterhoft A."/>
            <person name="Stiekema W."/>
            <person name="Pohl T."/>
            <person name="Entian K.D."/>
            <person name="Terryn N."/>
            <person name="Hartley N."/>
            <person name="Bent E."/>
            <person name="Johnson S."/>
            <person name="Langham S.A."/>
            <person name="McCullagh B."/>
            <person name="Robben J."/>
            <person name="Grymonprez B."/>
            <person name="Zimmermann W."/>
            <person name="Ramsperger U."/>
            <person name="Wedler H."/>
            <person name="Balke K."/>
            <person name="Wedler E."/>
            <person name="Peters S."/>
            <person name="van Staveren M."/>
            <person name="Dirkse W."/>
            <person name="Mooijman P."/>
            <person name="Lankhorst R.K."/>
            <person name="Weitzenegger T."/>
            <person name="Bothe G."/>
            <person name="Rose M."/>
            <person name="Hauf J."/>
            <person name="Berneiser S."/>
            <person name="Hempel S."/>
            <person name="Feldpausch M."/>
            <person name="Lamberth S."/>
            <person name="Villarroel R."/>
            <person name="Gielen J."/>
            <person name="Ardiles W."/>
            <person name="Bents O."/>
            <person name="Lemcke K."/>
            <person name="Kolesov G."/>
            <person name="Mayer K."/>
            <person name="Rudd S."/>
            <person name="Schoof H."/>
            <person name="Schueller C."/>
            <person name="Zaccaria P."/>
            <person name="Mewes H.W."/>
            <person name="Bevan M."/>
            <person name="Fransz P."/>
        </authorList>
    </citation>
    <scope>NUCLEOTIDE SEQUENCE [LARGE SCALE GENOMIC DNA]</scope>
    <source>
        <strain>cv. Columbia</strain>
    </source>
</reference>
<dbReference type="Pfam" id="PF22486">
    <property type="entry name" value="MATH_2"/>
    <property type="match status" value="1"/>
</dbReference>
<dbReference type="PANTHER" id="PTHR46162">
    <property type="entry name" value="TRAF-LIKE FAMILY PROTEIN"/>
    <property type="match status" value="1"/>
</dbReference>
<gene>
    <name evidence="3" type="primary">F9D12.6</name>
</gene>
<dbReference type="Pfam" id="PF00917">
    <property type="entry name" value="MATH"/>
    <property type="match status" value="1"/>
</dbReference>
<dbReference type="InterPro" id="IPR008974">
    <property type="entry name" value="TRAF-like"/>
</dbReference>
<feature type="signal peptide" evidence="1">
    <location>
        <begin position="1"/>
        <end position="23"/>
    </location>
</feature>
<accession>O81496</accession>
<proteinExistence type="predicted"/>
<feature type="domain" description="MATH" evidence="2">
    <location>
        <begin position="39"/>
        <end position="167"/>
    </location>
</feature>
<protein>
    <submittedName>
        <fullName evidence="3">F9D12.6 protein</fullName>
    </submittedName>
</protein>
<keyword evidence="1" id="KW-0732">Signal</keyword>
<dbReference type="PIR" id="T01848">
    <property type="entry name" value="T01848"/>
</dbReference>
<reference evidence="3" key="1">
    <citation type="submission" date="1998-07" db="EMBL/GenBank/DDBJ databases">
        <title>The A. thaliana Genome Sequencing Project.</title>
        <authorList>
            <person name="WashU"/>
        </authorList>
    </citation>
    <scope>NUCLEOTIDE SEQUENCE</scope>
</reference>
<dbReference type="SUPFAM" id="SSF49599">
    <property type="entry name" value="TRAF domain-like"/>
    <property type="match status" value="2"/>
</dbReference>
<dbReference type="AlphaFoldDB" id="O81496"/>
<organism evidence="3">
    <name type="scientific">Arabidopsis thaliana</name>
    <name type="common">Mouse-ear cress</name>
    <dbReference type="NCBI Taxonomy" id="3702"/>
    <lineage>
        <taxon>Eukaryota</taxon>
        <taxon>Viridiplantae</taxon>
        <taxon>Streptophyta</taxon>
        <taxon>Embryophyta</taxon>
        <taxon>Tracheophyta</taxon>
        <taxon>Spermatophyta</taxon>
        <taxon>Magnoliopsida</taxon>
        <taxon>eudicotyledons</taxon>
        <taxon>Gunneridae</taxon>
        <taxon>Pentapetalae</taxon>
        <taxon>rosids</taxon>
        <taxon>malvids</taxon>
        <taxon>Brassicales</taxon>
        <taxon>Brassicaceae</taxon>
        <taxon>Camelineae</taxon>
        <taxon>Arabidopsis</taxon>
    </lineage>
</organism>